<dbReference type="Proteomes" id="UP001150924">
    <property type="component" value="Unassembled WGS sequence"/>
</dbReference>
<dbReference type="PROSITE" id="PS50005">
    <property type="entry name" value="TPR"/>
    <property type="match status" value="2"/>
</dbReference>
<evidence type="ECO:0000256" key="2">
    <source>
        <dbReference type="ARBA" id="ARBA00022803"/>
    </source>
</evidence>
<evidence type="ECO:0000313" key="4">
    <source>
        <dbReference type="EMBL" id="MCY1010299.1"/>
    </source>
</evidence>
<evidence type="ECO:0000256" key="3">
    <source>
        <dbReference type="PROSITE-ProRule" id="PRU00339"/>
    </source>
</evidence>
<dbReference type="InterPro" id="IPR011990">
    <property type="entry name" value="TPR-like_helical_dom_sf"/>
</dbReference>
<keyword evidence="2 3" id="KW-0802">TPR repeat</keyword>
<dbReference type="Pfam" id="PF13176">
    <property type="entry name" value="TPR_7"/>
    <property type="match status" value="2"/>
</dbReference>
<keyword evidence="1" id="KW-0677">Repeat</keyword>
<dbReference type="SMART" id="SM00028">
    <property type="entry name" value="TPR"/>
    <property type="match status" value="9"/>
</dbReference>
<dbReference type="Pfam" id="PF13432">
    <property type="entry name" value="TPR_16"/>
    <property type="match status" value="1"/>
</dbReference>
<feature type="repeat" description="TPR" evidence="3">
    <location>
        <begin position="534"/>
        <end position="567"/>
    </location>
</feature>
<evidence type="ECO:0000313" key="5">
    <source>
        <dbReference type="Proteomes" id="UP001150924"/>
    </source>
</evidence>
<dbReference type="Gene3D" id="1.25.40.10">
    <property type="entry name" value="Tetratricopeptide repeat domain"/>
    <property type="match status" value="5"/>
</dbReference>
<organism evidence="4 5">
    <name type="scientific">Nannocystis pusilla</name>
    <dbReference type="NCBI Taxonomy" id="889268"/>
    <lineage>
        <taxon>Bacteria</taxon>
        <taxon>Pseudomonadati</taxon>
        <taxon>Myxococcota</taxon>
        <taxon>Polyangia</taxon>
        <taxon>Nannocystales</taxon>
        <taxon>Nannocystaceae</taxon>
        <taxon>Nannocystis</taxon>
    </lineage>
</organism>
<accession>A0A9X3EVN3</accession>
<dbReference type="PROSITE" id="PS50293">
    <property type="entry name" value="TPR_REGION"/>
    <property type="match status" value="1"/>
</dbReference>
<dbReference type="Pfam" id="PF13424">
    <property type="entry name" value="TPR_12"/>
    <property type="match status" value="1"/>
</dbReference>
<dbReference type="PANTHER" id="PTHR45586">
    <property type="entry name" value="TPR REPEAT-CONTAINING PROTEIN PA4667"/>
    <property type="match status" value="1"/>
</dbReference>
<feature type="repeat" description="TPR" evidence="3">
    <location>
        <begin position="460"/>
        <end position="493"/>
    </location>
</feature>
<reference evidence="4" key="1">
    <citation type="submission" date="2022-11" db="EMBL/GenBank/DDBJ databases">
        <title>Minimal conservation of predation-associated metabolite biosynthetic gene clusters underscores biosynthetic potential of Myxococcota including descriptions for ten novel species: Archangium lansinium sp. nov., Myxococcus landrumus sp. nov., Nannocystis bai.</title>
        <authorList>
            <person name="Ahearne A."/>
            <person name="Stevens C."/>
            <person name="Phillips K."/>
        </authorList>
    </citation>
    <scope>NUCLEOTIDE SEQUENCE</scope>
    <source>
        <strain evidence="4">Na p29</strain>
    </source>
</reference>
<keyword evidence="5" id="KW-1185">Reference proteome</keyword>
<dbReference type="SUPFAM" id="SSF48452">
    <property type="entry name" value="TPR-like"/>
    <property type="match status" value="4"/>
</dbReference>
<name>A0A9X3EVN3_9BACT</name>
<dbReference type="PANTHER" id="PTHR45586:SF1">
    <property type="entry name" value="LIPOPOLYSACCHARIDE ASSEMBLY PROTEIN B"/>
    <property type="match status" value="1"/>
</dbReference>
<protein>
    <submittedName>
        <fullName evidence="4">Tetratricopeptide repeat protein</fullName>
    </submittedName>
</protein>
<dbReference type="EMBL" id="JAPNKE010000002">
    <property type="protein sequence ID" value="MCY1010299.1"/>
    <property type="molecule type" value="Genomic_DNA"/>
</dbReference>
<evidence type="ECO:0000256" key="1">
    <source>
        <dbReference type="ARBA" id="ARBA00022737"/>
    </source>
</evidence>
<dbReference type="InterPro" id="IPR051012">
    <property type="entry name" value="CellSynth/LPSAsmb/PSIAsmb"/>
</dbReference>
<gene>
    <name evidence="4" type="ORF">OV079_32980</name>
</gene>
<proteinExistence type="predicted"/>
<dbReference type="Pfam" id="PF14559">
    <property type="entry name" value="TPR_19"/>
    <property type="match status" value="2"/>
</dbReference>
<dbReference type="InterPro" id="IPR019734">
    <property type="entry name" value="TPR_rpt"/>
</dbReference>
<dbReference type="AlphaFoldDB" id="A0A9X3EVN3"/>
<comment type="caution">
    <text evidence="4">The sequence shown here is derived from an EMBL/GenBank/DDBJ whole genome shotgun (WGS) entry which is preliminary data.</text>
</comment>
<sequence length="1151" mass="130668">MNNVELAKTLARIVPLETDPNIQVRTLTQLAEVQDGGLGDIPAAIESYRKVLEIDGENINALDALARLHQNQGQWQDLVGVLERRVGTLDEPEQVIALRKRIGGVQEGQLGDAAAAIETYRSIVDSEPGDREALAALERLYLAGGSVPQYLGVLEAELDTTTVRDEQIAIYDRMAAAHVNLAQDPARAAEALEKILLLDKYRDPTYRQLEDLYTRLEKWTELVETYRNHIAVTTAPAAKVDLLVAMAQVYEKQIQDIDRAIETYSEILELSPQHFDSAVTLARLQEQIEDWPAALKTLALLVELSRDPAVRVQHLTRMGQVYQEKLGQLDEAERRLTQATEIDPGYVPAIVSLAELYKGRRDWLKAARNLEAAFGYSNTKLEKIALAAEAGFIYYEELENKEKAVALFAEVLKLDPEHVKVGRVIGQIYYDEGRFADADPIFDVLTRKADQLGLGDQDQRDLYLRAAKVARKLGNGDKALKQFKRAYDIDATNREVLVGMADLLFEKEDWEKAFKLYQTILVQHRDTQSSSETVLVYYRLGMIKKRQNEPRKALNYLEKALEVDPHDLATLNAVIELQTGAGDWEGVIQAKRAMIDVAATGDQQAAIYNEIGKLYLEKLGNWQKAAAAYQNALDLQPKDYPLLHTLLDIYTRNKQWEESIRIIDRIVEIEKDPKRRSKYNYTAAVLLRDELKAHDESIDRFNSVLDDDPAYLKAFQAIDAMVTKSKDWKTLERSYRKMLKRLPADGMGDLKITLWSNLAEIYRTRLKDFKAATAAFEVAAKLDPGNTERHYLLAELYEALMQENPQEYATQAVKEHQILIAQEPFRYESYHALFNIYRKSNQFDKAYCLARTLVFLKQATPEEQQIHDKYATNDFRQARQRLSEEILRRHVFHPDEDLFLTGILGSIAPAIAAWRANPLPAYLKPNERTDINTDPAPVSRMAKYVMQLLNVGQPDLYLRPDDQGDVSLLNAQRDGRVHPTMVVFQNLLKGKNEKHLAFALGRYMSDLYLPHYAYVALDRSPQNLKQVFLACMHMCDMETGGNRQELDQIAREILSRLPANARDQMRSLMRRFVEAGGSTDVKKWALGTEITAYRIGFLLCDDLITAAHLISQEQAGFGSAMTPKDKIKELVLYSISEDYFKARKGIGVSVA</sequence>